<feature type="domain" description="YjiS-like" evidence="1">
    <location>
        <begin position="54"/>
        <end position="80"/>
    </location>
</feature>
<gene>
    <name evidence="2" type="ORF">J2S73_000588</name>
</gene>
<evidence type="ECO:0000313" key="2">
    <source>
        <dbReference type="EMBL" id="MDQ0314151.1"/>
    </source>
</evidence>
<keyword evidence="3" id="KW-1185">Reference proteome</keyword>
<dbReference type="AlphaFoldDB" id="A0AAE3VM07"/>
<dbReference type="EMBL" id="JAUSUL010000001">
    <property type="protein sequence ID" value="MDQ0314151.1"/>
    <property type="molecule type" value="Genomic_DNA"/>
</dbReference>
<evidence type="ECO:0000259" key="1">
    <source>
        <dbReference type="Pfam" id="PF06568"/>
    </source>
</evidence>
<sequence>MTSYRPLTSAELLEIENAAHAMRADQFARLARAAGRAIAAPVRKVAAFLVELHRTHVTFSELSALNDRELRDIGLTRADIPAVASGHYVRPSELAPAAAVPAHQDNTAPAIAPTDEDYKIAA</sequence>
<name>A0AAE3VM07_9HYPH</name>
<proteinExistence type="predicted"/>
<dbReference type="RefSeq" id="WP_370874382.1">
    <property type="nucleotide sequence ID" value="NZ_JAUSUL010000001.1"/>
</dbReference>
<reference evidence="2" key="1">
    <citation type="submission" date="2023-07" db="EMBL/GenBank/DDBJ databases">
        <title>Genomic Encyclopedia of Type Strains, Phase IV (KMG-IV): sequencing the most valuable type-strain genomes for metagenomic binning, comparative biology and taxonomic classification.</title>
        <authorList>
            <person name="Goeker M."/>
        </authorList>
    </citation>
    <scope>NUCLEOTIDE SEQUENCE</scope>
    <source>
        <strain evidence="2">DSM 21202</strain>
    </source>
</reference>
<dbReference type="Proteomes" id="UP001229244">
    <property type="component" value="Unassembled WGS sequence"/>
</dbReference>
<organism evidence="2 3">
    <name type="scientific">Amorphus orientalis</name>
    <dbReference type="NCBI Taxonomy" id="649198"/>
    <lineage>
        <taxon>Bacteria</taxon>
        <taxon>Pseudomonadati</taxon>
        <taxon>Pseudomonadota</taxon>
        <taxon>Alphaproteobacteria</taxon>
        <taxon>Hyphomicrobiales</taxon>
        <taxon>Amorphaceae</taxon>
        <taxon>Amorphus</taxon>
    </lineage>
</organism>
<comment type="caution">
    <text evidence="2">The sequence shown here is derived from an EMBL/GenBank/DDBJ whole genome shotgun (WGS) entry which is preliminary data.</text>
</comment>
<evidence type="ECO:0000313" key="3">
    <source>
        <dbReference type="Proteomes" id="UP001229244"/>
    </source>
</evidence>
<dbReference type="Pfam" id="PF06568">
    <property type="entry name" value="YjiS-like"/>
    <property type="match status" value="1"/>
</dbReference>
<dbReference type="InterPro" id="IPR009506">
    <property type="entry name" value="YjiS-like"/>
</dbReference>
<protein>
    <submittedName>
        <fullName evidence="2">Uncharacterized protein YjiS (DUF1127 family)</fullName>
    </submittedName>
</protein>
<accession>A0AAE3VM07</accession>